<dbReference type="PANTHER" id="PTHR48055">
    <property type="entry name" value="LEUCINE-RICH REPEAT RECEPTOR PROTEIN KINASE EMS1"/>
    <property type="match status" value="1"/>
</dbReference>
<dbReference type="InterPro" id="IPR001623">
    <property type="entry name" value="DnaJ_domain"/>
</dbReference>
<name>A0AA88UNZ0_9ASTE</name>
<protein>
    <recommendedName>
        <fullName evidence="1">J domain-containing protein</fullName>
    </recommendedName>
</protein>
<keyword evidence="3" id="KW-1185">Reference proteome</keyword>
<dbReference type="PANTHER" id="PTHR48055:SF57">
    <property type="entry name" value="PROTEIN KINASE DOMAIN-CONTAINING PROTEIN"/>
    <property type="match status" value="1"/>
</dbReference>
<dbReference type="InterPro" id="IPR051564">
    <property type="entry name" value="LRR_receptor-like_kinase"/>
</dbReference>
<dbReference type="CDD" id="cd06257">
    <property type="entry name" value="DnaJ"/>
    <property type="match status" value="1"/>
</dbReference>
<comment type="caution">
    <text evidence="2">The sequence shown here is derived from an EMBL/GenBank/DDBJ whole genome shotgun (WGS) entry which is preliminary data.</text>
</comment>
<gene>
    <name evidence="2" type="ORF">RJ640_027908</name>
</gene>
<evidence type="ECO:0000313" key="3">
    <source>
        <dbReference type="Proteomes" id="UP001187471"/>
    </source>
</evidence>
<dbReference type="AlphaFoldDB" id="A0AA88UNZ0"/>
<dbReference type="SUPFAM" id="SSF56112">
    <property type="entry name" value="Protein kinase-like (PK-like)"/>
    <property type="match status" value="1"/>
</dbReference>
<dbReference type="Pfam" id="PF00226">
    <property type="entry name" value="DnaJ"/>
    <property type="match status" value="1"/>
</dbReference>
<feature type="non-terminal residue" evidence="2">
    <location>
        <position position="1"/>
    </location>
</feature>
<dbReference type="InterPro" id="IPR036869">
    <property type="entry name" value="J_dom_sf"/>
</dbReference>
<dbReference type="Proteomes" id="UP001187471">
    <property type="component" value="Unassembled WGS sequence"/>
</dbReference>
<dbReference type="SMART" id="SM00271">
    <property type="entry name" value="DnaJ"/>
    <property type="match status" value="1"/>
</dbReference>
<accession>A0AA88UNZ0</accession>
<dbReference type="PROSITE" id="PS50076">
    <property type="entry name" value="DNAJ_2"/>
    <property type="match status" value="1"/>
</dbReference>
<feature type="domain" description="J" evidence="1">
    <location>
        <begin position="59"/>
        <end position="132"/>
    </location>
</feature>
<dbReference type="EMBL" id="JAVXUO010000395">
    <property type="protein sequence ID" value="KAK2992595.1"/>
    <property type="molecule type" value="Genomic_DNA"/>
</dbReference>
<proteinExistence type="predicted"/>
<dbReference type="GO" id="GO:0016020">
    <property type="term" value="C:membrane"/>
    <property type="evidence" value="ECO:0007669"/>
    <property type="project" value="TreeGrafter"/>
</dbReference>
<evidence type="ECO:0000259" key="1">
    <source>
        <dbReference type="PROSITE" id="PS50076"/>
    </source>
</evidence>
<dbReference type="InterPro" id="IPR011009">
    <property type="entry name" value="Kinase-like_dom_sf"/>
</dbReference>
<dbReference type="Gene3D" id="1.10.287.110">
    <property type="entry name" value="DnaJ domain"/>
    <property type="match status" value="1"/>
</dbReference>
<sequence length="201" mass="21776">SDLIITFRKITNIVYPSGANTRCWGLAATAPPTRSAPPTAGLPSSATPDKLAQFSVSPTAFQELVTSSGGDCTADEIHSAYCRLALQRHPDKLAQFGVSPAAFQELAAAYKVFSDPRERMRGPLRCPYLAVQMPFGLTEYGTAGMVTPMGDVYSYGILLMETFTRKKPTDDLFVGELPMKKWVSESFSQTILSIADANLPT</sequence>
<evidence type="ECO:0000313" key="2">
    <source>
        <dbReference type="EMBL" id="KAK2992595.1"/>
    </source>
</evidence>
<organism evidence="2 3">
    <name type="scientific">Escallonia rubra</name>
    <dbReference type="NCBI Taxonomy" id="112253"/>
    <lineage>
        <taxon>Eukaryota</taxon>
        <taxon>Viridiplantae</taxon>
        <taxon>Streptophyta</taxon>
        <taxon>Embryophyta</taxon>
        <taxon>Tracheophyta</taxon>
        <taxon>Spermatophyta</taxon>
        <taxon>Magnoliopsida</taxon>
        <taxon>eudicotyledons</taxon>
        <taxon>Gunneridae</taxon>
        <taxon>Pentapetalae</taxon>
        <taxon>asterids</taxon>
        <taxon>campanulids</taxon>
        <taxon>Escalloniales</taxon>
        <taxon>Escalloniaceae</taxon>
        <taxon>Escallonia</taxon>
    </lineage>
</organism>
<dbReference type="SUPFAM" id="SSF46565">
    <property type="entry name" value="Chaperone J-domain"/>
    <property type="match status" value="1"/>
</dbReference>
<reference evidence="2" key="1">
    <citation type="submission" date="2022-12" db="EMBL/GenBank/DDBJ databases">
        <title>Draft genome assemblies for two species of Escallonia (Escalloniales).</title>
        <authorList>
            <person name="Chanderbali A."/>
            <person name="Dervinis C."/>
            <person name="Anghel I."/>
            <person name="Soltis D."/>
            <person name="Soltis P."/>
            <person name="Zapata F."/>
        </authorList>
    </citation>
    <scope>NUCLEOTIDE SEQUENCE</scope>
    <source>
        <strain evidence="2">UCBG92.1500</strain>
        <tissue evidence="2">Leaf</tissue>
    </source>
</reference>